<dbReference type="GO" id="GO:0016747">
    <property type="term" value="F:acyltransferase activity, transferring groups other than amino-acyl groups"/>
    <property type="evidence" value="ECO:0007669"/>
    <property type="project" value="InterPro"/>
</dbReference>
<dbReference type="PROSITE" id="PS51186">
    <property type="entry name" value="GNAT"/>
    <property type="match status" value="1"/>
</dbReference>
<keyword evidence="3" id="KW-1185">Reference proteome</keyword>
<dbReference type="Proteomes" id="UP000542813">
    <property type="component" value="Unassembled WGS sequence"/>
</dbReference>
<keyword evidence="2" id="KW-0808">Transferase</keyword>
<evidence type="ECO:0000313" key="3">
    <source>
        <dbReference type="Proteomes" id="UP000542813"/>
    </source>
</evidence>
<protein>
    <submittedName>
        <fullName evidence="2">Putative acetyltransferase</fullName>
        <ecNumber evidence="2">2.3.1.-</ecNumber>
    </submittedName>
</protein>
<organism evidence="2 3">
    <name type="scientific">Jiangella mangrovi</name>
    <dbReference type="NCBI Taxonomy" id="1524084"/>
    <lineage>
        <taxon>Bacteria</taxon>
        <taxon>Bacillati</taxon>
        <taxon>Actinomycetota</taxon>
        <taxon>Actinomycetes</taxon>
        <taxon>Jiangellales</taxon>
        <taxon>Jiangellaceae</taxon>
        <taxon>Jiangella</taxon>
    </lineage>
</organism>
<name>A0A7W9LP55_9ACTN</name>
<accession>A0A7W9LP55</accession>
<evidence type="ECO:0000259" key="1">
    <source>
        <dbReference type="PROSITE" id="PS51186"/>
    </source>
</evidence>
<dbReference type="Pfam" id="PF13527">
    <property type="entry name" value="Acetyltransf_9"/>
    <property type="match status" value="1"/>
</dbReference>
<dbReference type="Gene3D" id="3.40.630.30">
    <property type="match status" value="1"/>
</dbReference>
<dbReference type="SUPFAM" id="SSF55729">
    <property type="entry name" value="Acyl-CoA N-acyltransferases (Nat)"/>
    <property type="match status" value="1"/>
</dbReference>
<dbReference type="EMBL" id="JACHMM010000001">
    <property type="protein sequence ID" value="MBB5790990.1"/>
    <property type="molecule type" value="Genomic_DNA"/>
</dbReference>
<proteinExistence type="predicted"/>
<dbReference type="InterPro" id="IPR000182">
    <property type="entry name" value="GNAT_dom"/>
</dbReference>
<gene>
    <name evidence="2" type="ORF">HD601_005565</name>
</gene>
<dbReference type="EC" id="2.3.1.-" evidence="2"/>
<sequence>MELRLERPADHDAVHDLHRQAFGGEHGELVATLTRELRALLEPERGLSLVAVEGDGAGQQIVGHVLLTHSILDAPERLVDVLVLSPVGVLPTHQKQGAGSALITRALELADEQHAPAVFLEGSPTYYPRLGFEPGEPLGFRKPSLRIPDAAFQVRRLSAYDPRMTGTLVYSEIFWRHDAVGLR</sequence>
<dbReference type="AlphaFoldDB" id="A0A7W9LP55"/>
<comment type="caution">
    <text evidence="2">The sequence shown here is derived from an EMBL/GenBank/DDBJ whole genome shotgun (WGS) entry which is preliminary data.</text>
</comment>
<dbReference type="InterPro" id="IPR016181">
    <property type="entry name" value="Acyl_CoA_acyltransferase"/>
</dbReference>
<dbReference type="CDD" id="cd04301">
    <property type="entry name" value="NAT_SF"/>
    <property type="match status" value="1"/>
</dbReference>
<evidence type="ECO:0000313" key="2">
    <source>
        <dbReference type="EMBL" id="MBB5790990.1"/>
    </source>
</evidence>
<reference evidence="2 3" key="1">
    <citation type="submission" date="2020-08" db="EMBL/GenBank/DDBJ databases">
        <title>Sequencing the genomes of 1000 actinobacteria strains.</title>
        <authorList>
            <person name="Klenk H.-P."/>
        </authorList>
    </citation>
    <scope>NUCLEOTIDE SEQUENCE [LARGE SCALE GENOMIC DNA]</scope>
    <source>
        <strain evidence="2 3">DSM 102122</strain>
    </source>
</reference>
<dbReference type="RefSeq" id="WP_184827423.1">
    <property type="nucleotide sequence ID" value="NZ_JACHMM010000001.1"/>
</dbReference>
<feature type="domain" description="N-acetyltransferase" evidence="1">
    <location>
        <begin position="1"/>
        <end position="150"/>
    </location>
</feature>
<keyword evidence="2" id="KW-0012">Acyltransferase</keyword>